<reference evidence="2 3" key="1">
    <citation type="submission" date="2024-10" db="EMBL/GenBank/DDBJ databases">
        <title>Updated reference genomes for cyclostephanoid diatoms.</title>
        <authorList>
            <person name="Roberts W.R."/>
            <person name="Alverson A.J."/>
        </authorList>
    </citation>
    <scope>NUCLEOTIDE SEQUENCE [LARGE SCALE GENOMIC DNA]</scope>
    <source>
        <strain evidence="2 3">AJA276-08</strain>
    </source>
</reference>
<organism evidence="2 3">
    <name type="scientific">Stephanodiscus triporus</name>
    <dbReference type="NCBI Taxonomy" id="2934178"/>
    <lineage>
        <taxon>Eukaryota</taxon>
        <taxon>Sar</taxon>
        <taxon>Stramenopiles</taxon>
        <taxon>Ochrophyta</taxon>
        <taxon>Bacillariophyta</taxon>
        <taxon>Coscinodiscophyceae</taxon>
        <taxon>Thalassiosirophycidae</taxon>
        <taxon>Stephanodiscales</taxon>
        <taxon>Stephanodiscaceae</taxon>
        <taxon>Stephanodiscus</taxon>
    </lineage>
</organism>
<feature type="region of interest" description="Disordered" evidence="1">
    <location>
        <begin position="299"/>
        <end position="374"/>
    </location>
</feature>
<feature type="region of interest" description="Disordered" evidence="1">
    <location>
        <begin position="399"/>
        <end position="432"/>
    </location>
</feature>
<dbReference type="EMBL" id="JALLAZ020001377">
    <property type="protein sequence ID" value="KAL3776002.1"/>
    <property type="molecule type" value="Genomic_DNA"/>
</dbReference>
<feature type="compositionally biased region" description="Basic and acidic residues" evidence="1">
    <location>
        <begin position="333"/>
        <end position="350"/>
    </location>
</feature>
<evidence type="ECO:0008006" key="4">
    <source>
        <dbReference type="Google" id="ProtNLM"/>
    </source>
</evidence>
<accession>A0ABD3NLA2</accession>
<name>A0ABD3NLA2_9STRA</name>
<comment type="caution">
    <text evidence="2">The sequence shown here is derived from an EMBL/GenBank/DDBJ whole genome shotgun (WGS) entry which is preliminary data.</text>
</comment>
<evidence type="ECO:0000256" key="1">
    <source>
        <dbReference type="SAM" id="MobiDB-lite"/>
    </source>
</evidence>
<keyword evidence="3" id="KW-1185">Reference proteome</keyword>
<dbReference type="Proteomes" id="UP001530315">
    <property type="component" value="Unassembled WGS sequence"/>
</dbReference>
<proteinExistence type="predicted"/>
<evidence type="ECO:0000313" key="2">
    <source>
        <dbReference type="EMBL" id="KAL3776002.1"/>
    </source>
</evidence>
<dbReference type="AlphaFoldDB" id="A0ABD3NLA2"/>
<evidence type="ECO:0000313" key="3">
    <source>
        <dbReference type="Proteomes" id="UP001530315"/>
    </source>
</evidence>
<sequence>MSASSAAAQHRPPTHHHALFLDVRTLSLLLQRNQHQHRRCIYYRRMSMALSALRRIISRIAHATVPVLHEISRGHFVPFLTVALGCLGRLHSLLTRMGREVASVLREAVPQLRGLHYEGRKTGKTNRIKESRGIVDWKLLEDLIMTPFVVENARDNDGQERQSTSNNEWNDLMEHFVDISQDKLTANINDYVKRKRWSGAVSRFGLGKFVLGSNASTPSLEHIPEGLQEALSTEREDSAFEDDRVNRYPTRELETNAMCSDTGELMNIKQSCGSTTQSKVPAGAPDENMARIRKERMKRHIMEIPSPETSAQKKKRKKTKRRKSSIDNLMGDDDQKLLRRDHADGTESTEKSVASARTDFLSESGPHEAHTNRRSNTISELTLIVTNQYAAILPDSIGTDFAERNNTPKKKSKTGKKKKRKSTSVIDDIFKR</sequence>
<feature type="compositionally biased region" description="Basic residues" evidence="1">
    <location>
        <begin position="407"/>
        <end position="422"/>
    </location>
</feature>
<gene>
    <name evidence="2" type="ORF">ACHAW5_001817</name>
</gene>
<protein>
    <recommendedName>
        <fullName evidence="4">Nucleolus and neural progenitor protein-like N-terminal domain-containing protein</fullName>
    </recommendedName>
</protein>
<feature type="compositionally biased region" description="Basic residues" evidence="1">
    <location>
        <begin position="312"/>
        <end position="323"/>
    </location>
</feature>